<dbReference type="Gene3D" id="1.10.760.10">
    <property type="entry name" value="Cytochrome c-like domain"/>
    <property type="match status" value="2"/>
</dbReference>
<dbReference type="PANTHER" id="PTHR35008">
    <property type="entry name" value="BLL4482 PROTEIN-RELATED"/>
    <property type="match status" value="1"/>
</dbReference>
<dbReference type="InterPro" id="IPR051459">
    <property type="entry name" value="Cytochrome_c-type_DH"/>
</dbReference>
<evidence type="ECO:0000256" key="2">
    <source>
        <dbReference type="ARBA" id="ARBA00022723"/>
    </source>
</evidence>
<dbReference type="InterPro" id="IPR036909">
    <property type="entry name" value="Cyt_c-like_dom_sf"/>
</dbReference>
<reference evidence="6 7" key="1">
    <citation type="journal article" date="2015" name="Int. J. Syst. Evol. Microbiol.">
        <title>Flavisolibacter ginsenosidimutans sp. nov., with ginsenoside-converting activity isolated from soil used for cultivating ginseng.</title>
        <authorList>
            <person name="Zhao Y."/>
            <person name="Liu Q."/>
            <person name="Kang M.S."/>
            <person name="Jin F."/>
            <person name="Yu H."/>
            <person name="Im W.T."/>
        </authorList>
    </citation>
    <scope>NUCLEOTIDE SEQUENCE [LARGE SCALE GENOMIC DNA]</scope>
    <source>
        <strain evidence="6 7">Gsoil 636</strain>
    </source>
</reference>
<dbReference type="PANTHER" id="PTHR35008:SF8">
    <property type="entry name" value="ALCOHOL DEHYDROGENASE CYTOCHROME C SUBUNIT"/>
    <property type="match status" value="1"/>
</dbReference>
<dbReference type="Pfam" id="PF13442">
    <property type="entry name" value="Cytochrome_CBB3"/>
    <property type="match status" value="1"/>
</dbReference>
<evidence type="ECO:0000256" key="4">
    <source>
        <dbReference type="PROSITE-ProRule" id="PRU00433"/>
    </source>
</evidence>
<evidence type="ECO:0000256" key="3">
    <source>
        <dbReference type="ARBA" id="ARBA00023004"/>
    </source>
</evidence>
<proteinExistence type="predicted"/>
<accession>A0A5B8UK89</accession>
<dbReference type="PROSITE" id="PS51007">
    <property type="entry name" value="CYTC"/>
    <property type="match status" value="2"/>
</dbReference>
<dbReference type="SUPFAM" id="SSF46626">
    <property type="entry name" value="Cytochrome c"/>
    <property type="match status" value="2"/>
</dbReference>
<feature type="domain" description="Cytochrome c" evidence="5">
    <location>
        <begin position="46"/>
        <end position="157"/>
    </location>
</feature>
<protein>
    <submittedName>
        <fullName evidence="6">Cytochrome c</fullName>
    </submittedName>
</protein>
<dbReference type="GO" id="GO:0009055">
    <property type="term" value="F:electron transfer activity"/>
    <property type="evidence" value="ECO:0007669"/>
    <property type="project" value="InterPro"/>
</dbReference>
<dbReference type="RefSeq" id="WP_146789027.1">
    <property type="nucleotide sequence ID" value="NZ_BAABIO010000003.1"/>
</dbReference>
<dbReference type="AlphaFoldDB" id="A0A5B8UK89"/>
<dbReference type="KEGG" id="fgg:FSB75_14680"/>
<name>A0A5B8UK89_9BACT</name>
<sequence length="313" mass="34771">MIIKILKWTGIVILLLLAGLVTTAFLRQHVKYEAPYPAVKASTDSAVIAKGRHLVLGPAHCVDCHSTVKNVDSLLKLEQEPSLSGGVPFKLPFGTFYTRNLTPDSVTGIGRYTDGEIARVLRHSVKPNGEAVLPFMPFQNMSDDDLTAIVSYLRSTKPVRNAVPDHDYNFMGKMIKAFLIKPQGPTERIKEAIAPDTTAAYGRHLVMAVANCNECHTKRDGIGNFVGAPLAGGNKFEEKGVPTLITPNLTPDPETGRITNWTQEMFIKRFRMGKLIKYSHMPWESFGRMSDDELKAIYNYLKSLPPTKMPEDK</sequence>
<dbReference type="GO" id="GO:0020037">
    <property type="term" value="F:heme binding"/>
    <property type="evidence" value="ECO:0007669"/>
    <property type="project" value="InterPro"/>
</dbReference>
<evidence type="ECO:0000256" key="1">
    <source>
        <dbReference type="ARBA" id="ARBA00022617"/>
    </source>
</evidence>
<feature type="domain" description="Cytochrome c" evidence="5">
    <location>
        <begin position="197"/>
        <end position="305"/>
    </location>
</feature>
<keyword evidence="2 4" id="KW-0479">Metal-binding</keyword>
<organism evidence="6 7">
    <name type="scientific">Flavisolibacter ginsenosidimutans</name>
    <dbReference type="NCBI Taxonomy" id="661481"/>
    <lineage>
        <taxon>Bacteria</taxon>
        <taxon>Pseudomonadati</taxon>
        <taxon>Bacteroidota</taxon>
        <taxon>Chitinophagia</taxon>
        <taxon>Chitinophagales</taxon>
        <taxon>Chitinophagaceae</taxon>
        <taxon>Flavisolibacter</taxon>
    </lineage>
</organism>
<keyword evidence="3 4" id="KW-0408">Iron</keyword>
<dbReference type="Proteomes" id="UP000321204">
    <property type="component" value="Chromosome"/>
</dbReference>
<keyword evidence="7" id="KW-1185">Reference proteome</keyword>
<dbReference type="InterPro" id="IPR009056">
    <property type="entry name" value="Cyt_c-like_dom"/>
</dbReference>
<dbReference type="GO" id="GO:0046872">
    <property type="term" value="F:metal ion binding"/>
    <property type="evidence" value="ECO:0007669"/>
    <property type="project" value="UniProtKB-KW"/>
</dbReference>
<dbReference type="OrthoDB" id="9809720at2"/>
<evidence type="ECO:0000313" key="6">
    <source>
        <dbReference type="EMBL" id="QEC57094.1"/>
    </source>
</evidence>
<evidence type="ECO:0000259" key="5">
    <source>
        <dbReference type="PROSITE" id="PS51007"/>
    </source>
</evidence>
<evidence type="ECO:0000313" key="7">
    <source>
        <dbReference type="Proteomes" id="UP000321204"/>
    </source>
</evidence>
<dbReference type="EMBL" id="CP042433">
    <property type="protein sequence ID" value="QEC57094.1"/>
    <property type="molecule type" value="Genomic_DNA"/>
</dbReference>
<keyword evidence="1 4" id="KW-0349">Heme</keyword>
<gene>
    <name evidence="6" type="ORF">FSB75_14680</name>
</gene>